<proteinExistence type="predicted"/>
<protein>
    <submittedName>
        <fullName evidence="1">Uncharacterized protein</fullName>
    </submittedName>
</protein>
<feature type="non-terminal residue" evidence="1">
    <location>
        <position position="1"/>
    </location>
</feature>
<sequence length="78" mass="8831">QCLTLMSNRWLTQTTSSECSNSYTLVSATKVAWGSCLIISKKVGKKRKKETLGGIGKRVWWLRHCKIGDLFSLPFCIH</sequence>
<reference evidence="1 2" key="1">
    <citation type="journal article" date="2024" name="G3 (Bethesda)">
        <title>Genome assembly of Hibiscus sabdariffa L. provides insights into metabolisms of medicinal natural products.</title>
        <authorList>
            <person name="Kim T."/>
        </authorList>
    </citation>
    <scope>NUCLEOTIDE SEQUENCE [LARGE SCALE GENOMIC DNA]</scope>
    <source>
        <strain evidence="1">TK-2024</strain>
        <tissue evidence="1">Old leaves</tissue>
    </source>
</reference>
<evidence type="ECO:0000313" key="2">
    <source>
        <dbReference type="Proteomes" id="UP001472677"/>
    </source>
</evidence>
<dbReference type="EMBL" id="JBBPBM010001657">
    <property type="protein sequence ID" value="KAK8482784.1"/>
    <property type="molecule type" value="Genomic_DNA"/>
</dbReference>
<organism evidence="1 2">
    <name type="scientific">Hibiscus sabdariffa</name>
    <name type="common">roselle</name>
    <dbReference type="NCBI Taxonomy" id="183260"/>
    <lineage>
        <taxon>Eukaryota</taxon>
        <taxon>Viridiplantae</taxon>
        <taxon>Streptophyta</taxon>
        <taxon>Embryophyta</taxon>
        <taxon>Tracheophyta</taxon>
        <taxon>Spermatophyta</taxon>
        <taxon>Magnoliopsida</taxon>
        <taxon>eudicotyledons</taxon>
        <taxon>Gunneridae</taxon>
        <taxon>Pentapetalae</taxon>
        <taxon>rosids</taxon>
        <taxon>malvids</taxon>
        <taxon>Malvales</taxon>
        <taxon>Malvaceae</taxon>
        <taxon>Malvoideae</taxon>
        <taxon>Hibiscus</taxon>
    </lineage>
</organism>
<comment type="caution">
    <text evidence="1">The sequence shown here is derived from an EMBL/GenBank/DDBJ whole genome shotgun (WGS) entry which is preliminary data.</text>
</comment>
<gene>
    <name evidence="1" type="ORF">V6N12_010306</name>
</gene>
<keyword evidence="2" id="KW-1185">Reference proteome</keyword>
<dbReference type="Proteomes" id="UP001472677">
    <property type="component" value="Unassembled WGS sequence"/>
</dbReference>
<evidence type="ECO:0000313" key="1">
    <source>
        <dbReference type="EMBL" id="KAK8482784.1"/>
    </source>
</evidence>
<name>A0ABR1ZQ23_9ROSI</name>
<accession>A0ABR1ZQ23</accession>